<dbReference type="GO" id="GO:0030073">
    <property type="term" value="P:insulin secretion"/>
    <property type="evidence" value="ECO:0007669"/>
    <property type="project" value="InterPro"/>
</dbReference>
<dbReference type="InterPro" id="IPR010982">
    <property type="entry name" value="Lambda_DNA-bd_dom_sf"/>
</dbReference>
<dbReference type="GO" id="GO:0045893">
    <property type="term" value="P:positive regulation of DNA-templated transcription"/>
    <property type="evidence" value="ECO:0007669"/>
    <property type="project" value="InterPro"/>
</dbReference>
<evidence type="ECO:0000256" key="3">
    <source>
        <dbReference type="ARBA" id="ARBA00023015"/>
    </source>
</evidence>
<dbReference type="InterPro" id="IPR006899">
    <property type="entry name" value="HNF-1_N"/>
</dbReference>
<feature type="region of interest" description="Disordered" evidence="10">
    <location>
        <begin position="51"/>
        <end position="82"/>
    </location>
</feature>
<protein>
    <submittedName>
        <fullName evidence="14">HNF1 homeobox A</fullName>
    </submittedName>
</protein>
<evidence type="ECO:0000256" key="5">
    <source>
        <dbReference type="ARBA" id="ARBA00023155"/>
    </source>
</evidence>
<evidence type="ECO:0000256" key="7">
    <source>
        <dbReference type="ARBA" id="ARBA00023163"/>
    </source>
</evidence>
<feature type="compositionally biased region" description="Low complexity" evidence="10">
    <location>
        <begin position="305"/>
        <end position="316"/>
    </location>
</feature>
<reference evidence="14" key="2">
    <citation type="submission" date="2025-09" db="UniProtKB">
        <authorList>
            <consortium name="Ensembl"/>
        </authorList>
    </citation>
    <scope>IDENTIFICATION</scope>
</reference>
<evidence type="ECO:0000256" key="6">
    <source>
        <dbReference type="ARBA" id="ARBA00023159"/>
    </source>
</evidence>
<dbReference type="FunFam" id="1.10.10.60:FF:000043">
    <property type="entry name" value="Hepatocyte nuclear factor 1-beta"/>
    <property type="match status" value="1"/>
</dbReference>
<dbReference type="GO" id="GO:0001889">
    <property type="term" value="P:liver development"/>
    <property type="evidence" value="ECO:0007669"/>
    <property type="project" value="InterPro"/>
</dbReference>
<dbReference type="InterPro" id="IPR039066">
    <property type="entry name" value="HNF-1"/>
</dbReference>
<dbReference type="AlphaFoldDB" id="A0A8C3KMT2"/>
<dbReference type="InterPro" id="IPR044866">
    <property type="entry name" value="HNF_P1"/>
</dbReference>
<evidence type="ECO:0000256" key="8">
    <source>
        <dbReference type="ARBA" id="ARBA00023242"/>
    </source>
</evidence>
<dbReference type="Gene3D" id="1.10.260.40">
    <property type="entry name" value="lambda repressor-like DNA-binding domains"/>
    <property type="match status" value="1"/>
</dbReference>
<dbReference type="SMART" id="SM00389">
    <property type="entry name" value="HOX"/>
    <property type="match status" value="1"/>
</dbReference>
<evidence type="ECO:0000259" key="13">
    <source>
        <dbReference type="PROSITE" id="PS51937"/>
    </source>
</evidence>
<name>A0A8C3KMT2_9CHAR</name>
<dbReference type="CDD" id="cd00086">
    <property type="entry name" value="homeodomain"/>
    <property type="match status" value="1"/>
</dbReference>
<feature type="domain" description="Homeobox" evidence="11">
    <location>
        <begin position="200"/>
        <end position="281"/>
    </location>
</feature>
<feature type="domain" description="POU-specific atypical" evidence="12">
    <location>
        <begin position="90"/>
        <end position="185"/>
    </location>
</feature>
<feature type="domain" description="HNF-p1" evidence="13">
    <location>
        <begin position="1"/>
        <end position="32"/>
    </location>
</feature>
<dbReference type="InterPro" id="IPR044869">
    <property type="entry name" value="HNF-1_POU"/>
</dbReference>
<dbReference type="GO" id="GO:0005634">
    <property type="term" value="C:nucleus"/>
    <property type="evidence" value="ECO:0007669"/>
    <property type="project" value="UniProtKB-SubCell"/>
</dbReference>
<evidence type="ECO:0000256" key="10">
    <source>
        <dbReference type="SAM" id="MobiDB-lite"/>
    </source>
</evidence>
<feature type="region of interest" description="Disordered" evidence="10">
    <location>
        <begin position="288"/>
        <end position="319"/>
    </location>
</feature>
<comment type="subcellular location">
    <subcellularLocation>
        <location evidence="1 9">Nucleus</location>
    </subcellularLocation>
</comment>
<feature type="region of interest" description="Disordered" evidence="10">
    <location>
        <begin position="325"/>
        <end position="344"/>
    </location>
</feature>
<dbReference type="SUPFAM" id="SSF100957">
    <property type="entry name" value="Dimerization cofactor of HNF-1 alpha"/>
    <property type="match status" value="1"/>
</dbReference>
<dbReference type="GO" id="GO:0000981">
    <property type="term" value="F:DNA-binding transcription factor activity, RNA polymerase II-specific"/>
    <property type="evidence" value="ECO:0007669"/>
    <property type="project" value="TreeGrafter"/>
</dbReference>
<dbReference type="InterPro" id="IPR023219">
    <property type="entry name" value="HNF1_dimer_N_dom_sf"/>
</dbReference>
<keyword evidence="4 9" id="KW-0238">DNA-binding</keyword>
<keyword evidence="8 9" id="KW-0539">Nucleus</keyword>
<dbReference type="FunFam" id="1.10.260.40:FF:000009">
    <property type="entry name" value="Hepatocyte nuclear factor 1-beta"/>
    <property type="match status" value="1"/>
</dbReference>
<dbReference type="GO" id="GO:0031016">
    <property type="term" value="P:pancreas development"/>
    <property type="evidence" value="ECO:0007669"/>
    <property type="project" value="InterPro"/>
</dbReference>
<accession>A0A8C3KMT2</accession>
<dbReference type="PANTHER" id="PTHR11568:SF4">
    <property type="entry name" value="HEPATOCYTE NUCLEAR FACTOR 1-ALPHA"/>
    <property type="match status" value="1"/>
</dbReference>
<keyword evidence="6" id="KW-0010">Activator</keyword>
<dbReference type="PANTHER" id="PTHR11568">
    <property type="entry name" value="HEPATOCYTE NUCLEAR FACTOR 1"/>
    <property type="match status" value="1"/>
</dbReference>
<evidence type="ECO:0000256" key="2">
    <source>
        <dbReference type="ARBA" id="ARBA00009966"/>
    </source>
</evidence>
<dbReference type="Pfam" id="PF04813">
    <property type="entry name" value="HNF-1A_C"/>
    <property type="match status" value="1"/>
</dbReference>
<keyword evidence="5 9" id="KW-0371">Homeobox</keyword>
<evidence type="ECO:0000256" key="1">
    <source>
        <dbReference type="ARBA" id="ARBA00004123"/>
    </source>
</evidence>
<dbReference type="Gene3D" id="1.10.10.60">
    <property type="entry name" value="Homeodomain-like"/>
    <property type="match status" value="1"/>
</dbReference>
<dbReference type="PROSITE" id="PS51937">
    <property type="entry name" value="HNF_P1"/>
    <property type="match status" value="1"/>
</dbReference>
<reference evidence="14" key="1">
    <citation type="submission" date="2025-08" db="UniProtKB">
        <authorList>
            <consortium name="Ensembl"/>
        </authorList>
    </citation>
    <scope>IDENTIFICATION</scope>
</reference>
<dbReference type="InterPro" id="IPR006898">
    <property type="entry name" value="HNF1a_C"/>
</dbReference>
<dbReference type="InterPro" id="IPR006897">
    <property type="entry name" value="HNF1b_C"/>
</dbReference>
<organism evidence="14 15">
    <name type="scientific">Calidris pygmaea</name>
    <name type="common">Spoon-billed sandpiper</name>
    <dbReference type="NCBI Taxonomy" id="425635"/>
    <lineage>
        <taxon>Eukaryota</taxon>
        <taxon>Metazoa</taxon>
        <taxon>Chordata</taxon>
        <taxon>Craniata</taxon>
        <taxon>Vertebrata</taxon>
        <taxon>Euteleostomi</taxon>
        <taxon>Archelosauria</taxon>
        <taxon>Archosauria</taxon>
        <taxon>Dinosauria</taxon>
        <taxon>Saurischia</taxon>
        <taxon>Theropoda</taxon>
        <taxon>Coelurosauria</taxon>
        <taxon>Aves</taxon>
        <taxon>Neognathae</taxon>
        <taxon>Neoaves</taxon>
        <taxon>Charadriiformes</taxon>
        <taxon>Scolopacidae</taxon>
        <taxon>Calidris</taxon>
    </lineage>
</organism>
<evidence type="ECO:0000259" key="11">
    <source>
        <dbReference type="PROSITE" id="PS50071"/>
    </source>
</evidence>
<feature type="compositionally biased region" description="Low complexity" evidence="10">
    <location>
        <begin position="329"/>
        <end position="344"/>
    </location>
</feature>
<proteinExistence type="inferred from homology"/>
<dbReference type="SUPFAM" id="SSF46689">
    <property type="entry name" value="Homeodomain-like"/>
    <property type="match status" value="1"/>
</dbReference>
<feature type="DNA-binding region" description="Homeobox" evidence="9">
    <location>
        <begin position="202"/>
        <end position="282"/>
    </location>
</feature>
<dbReference type="Pfam" id="PF04812">
    <property type="entry name" value="HNF-1B_C"/>
    <property type="match status" value="1"/>
</dbReference>
<evidence type="ECO:0000256" key="4">
    <source>
        <dbReference type="ARBA" id="ARBA00023125"/>
    </source>
</evidence>
<comment type="similarity">
    <text evidence="2">Belongs to the HNF1 homeobox family.</text>
</comment>
<evidence type="ECO:0000256" key="9">
    <source>
        <dbReference type="PROSITE-ProRule" id="PRU00108"/>
    </source>
</evidence>
<evidence type="ECO:0000313" key="14">
    <source>
        <dbReference type="Ensembl" id="ENSCPGP00000026587.1"/>
    </source>
</evidence>
<evidence type="ECO:0000259" key="12">
    <source>
        <dbReference type="PROSITE" id="PS51936"/>
    </source>
</evidence>
<dbReference type="Pfam" id="PF04814">
    <property type="entry name" value="HNF-1_N"/>
    <property type="match status" value="1"/>
</dbReference>
<dbReference type="InterPro" id="IPR009057">
    <property type="entry name" value="Homeodomain-like_sf"/>
</dbReference>
<dbReference type="SUPFAM" id="SSF47413">
    <property type="entry name" value="lambda repressor-like DNA-binding domains"/>
    <property type="match status" value="1"/>
</dbReference>
<keyword evidence="15" id="KW-1185">Reference proteome</keyword>
<keyword evidence="3" id="KW-0805">Transcription regulation</keyword>
<sequence>MVSKLSHLQVELLGALLESGLTKETLIKALSEVEPYVLQSESQRAINALQTEKGEPCPDIPNLPNGMGESRLSEDETSDDGEEFTPPIMKELENLSPEEAAHQKAVVERLLQEDPWRVAKMVKSYLQQHNIPQREVVDTTGLNQSHLSQHLNKGTPMKTQKRAALYTWYVRKQREVAQQFTHAGQGILTEEPMGDDLPTKKGRRNRFKWGPASQQILFQAYERQKNPSKEEREALVEECNRAECIQRGVSPSQAQGLGSNLVTEVRVYNWFANRRKEEAFRHKLAMDTFSGPQPTSAPPLTPHNSSSLQPPSALSPNKVHGVRYNQQPASEAESSSSSHHGNSSMVTTQTILHQVSPPGLEPSQNLLSTDTKLVSAPGGTLPPVSTLTALHSLEQNPHALSQQTQNLIMASLPGVMAIGASETSSLGPAFTNTGASTLVIGLASTQPQSVPVINSMGSSLTTLQPVQFSQQLHPSYQQPLMQQVQSHINQSPFMATMAQIQNPHALYGPKSEVAQYTHTGLLPQTMVITDTANLSALTNLTPTKQAFTPDSETHTESGMHTPVSQAPTIHLQNQDTTIQHLQPGPRLTSSPAVSSSSLVLYQSSDSTNSHSQLLPSTHNVIETFISTQMASSTQ</sequence>
<dbReference type="PROSITE" id="PS50071">
    <property type="entry name" value="HOMEOBOX_2"/>
    <property type="match status" value="1"/>
</dbReference>
<keyword evidence="7" id="KW-0804">Transcription</keyword>
<dbReference type="Proteomes" id="UP000694419">
    <property type="component" value="Unplaced"/>
</dbReference>
<dbReference type="GO" id="GO:0000978">
    <property type="term" value="F:RNA polymerase II cis-regulatory region sequence-specific DNA binding"/>
    <property type="evidence" value="ECO:0007669"/>
    <property type="project" value="TreeGrafter"/>
</dbReference>
<evidence type="ECO:0000313" key="15">
    <source>
        <dbReference type="Proteomes" id="UP000694419"/>
    </source>
</evidence>
<dbReference type="InterPro" id="IPR001356">
    <property type="entry name" value="HD"/>
</dbReference>
<dbReference type="PROSITE" id="PS51936">
    <property type="entry name" value="POU_4"/>
    <property type="match status" value="1"/>
</dbReference>
<dbReference type="Ensembl" id="ENSCPGT00000029044.1">
    <property type="protein sequence ID" value="ENSCPGP00000026587.1"/>
    <property type="gene ID" value="ENSCPGG00000018323.1"/>
</dbReference>